<feature type="compositionally biased region" description="Polar residues" evidence="1">
    <location>
        <begin position="9"/>
        <end position="20"/>
    </location>
</feature>
<keyword evidence="3" id="KW-1185">Reference proteome</keyword>
<proteinExistence type="predicted"/>
<dbReference type="EMBL" id="KV002464">
    <property type="protein sequence ID" value="KZV37973.1"/>
    <property type="molecule type" value="Genomic_DNA"/>
</dbReference>
<evidence type="ECO:0000256" key="1">
    <source>
        <dbReference type="SAM" id="MobiDB-lite"/>
    </source>
</evidence>
<gene>
    <name evidence="2" type="ORF">F511_09793</name>
</gene>
<dbReference type="Proteomes" id="UP000250235">
    <property type="component" value="Unassembled WGS sequence"/>
</dbReference>
<evidence type="ECO:0000313" key="3">
    <source>
        <dbReference type="Proteomes" id="UP000250235"/>
    </source>
</evidence>
<sequence length="188" mass="20786">MAHRRDNQKATMRATSSHVQPSPRITCAQQRPISIATRHPVPPKHQRNDCAGQGQHTIWKRCIDQIRKPGSDTTVDVATVDPDHASRSKSILNTLGDGFGSGPTGPGPTDEHSVHPHHRDFIVTPITDQIGRIDSVSKTEYYDLKNHFSEPQCKMTVLPLNVGKSRFDPCYSGLAHWIMARASSNIAP</sequence>
<reference evidence="2 3" key="1">
    <citation type="journal article" date="2015" name="Proc. Natl. Acad. Sci. U.S.A.">
        <title>The resurrection genome of Boea hygrometrica: A blueprint for survival of dehydration.</title>
        <authorList>
            <person name="Xiao L."/>
            <person name="Yang G."/>
            <person name="Zhang L."/>
            <person name="Yang X."/>
            <person name="Zhao S."/>
            <person name="Ji Z."/>
            <person name="Zhou Q."/>
            <person name="Hu M."/>
            <person name="Wang Y."/>
            <person name="Chen M."/>
            <person name="Xu Y."/>
            <person name="Jin H."/>
            <person name="Xiao X."/>
            <person name="Hu G."/>
            <person name="Bao F."/>
            <person name="Hu Y."/>
            <person name="Wan P."/>
            <person name="Li L."/>
            <person name="Deng X."/>
            <person name="Kuang T."/>
            <person name="Xiang C."/>
            <person name="Zhu J.K."/>
            <person name="Oliver M.J."/>
            <person name="He Y."/>
        </authorList>
    </citation>
    <scope>NUCLEOTIDE SEQUENCE [LARGE SCALE GENOMIC DNA]</scope>
    <source>
        <strain evidence="3">cv. XS01</strain>
    </source>
</reference>
<organism evidence="2 3">
    <name type="scientific">Dorcoceras hygrometricum</name>
    <dbReference type="NCBI Taxonomy" id="472368"/>
    <lineage>
        <taxon>Eukaryota</taxon>
        <taxon>Viridiplantae</taxon>
        <taxon>Streptophyta</taxon>
        <taxon>Embryophyta</taxon>
        <taxon>Tracheophyta</taxon>
        <taxon>Spermatophyta</taxon>
        <taxon>Magnoliopsida</taxon>
        <taxon>eudicotyledons</taxon>
        <taxon>Gunneridae</taxon>
        <taxon>Pentapetalae</taxon>
        <taxon>asterids</taxon>
        <taxon>lamiids</taxon>
        <taxon>Lamiales</taxon>
        <taxon>Gesneriaceae</taxon>
        <taxon>Didymocarpoideae</taxon>
        <taxon>Trichosporeae</taxon>
        <taxon>Loxocarpinae</taxon>
        <taxon>Dorcoceras</taxon>
    </lineage>
</organism>
<accession>A0A2Z7BTU5</accession>
<dbReference type="AlphaFoldDB" id="A0A2Z7BTU5"/>
<feature type="region of interest" description="Disordered" evidence="1">
    <location>
        <begin position="1"/>
        <end position="23"/>
    </location>
</feature>
<name>A0A2Z7BTU5_9LAMI</name>
<protein>
    <submittedName>
        <fullName evidence="2">Uncharacterized protein</fullName>
    </submittedName>
</protein>
<feature type="region of interest" description="Disordered" evidence="1">
    <location>
        <begin position="93"/>
        <end position="115"/>
    </location>
</feature>
<evidence type="ECO:0000313" key="2">
    <source>
        <dbReference type="EMBL" id="KZV37973.1"/>
    </source>
</evidence>